<dbReference type="EnsemblBacteria" id="BAC45411">
    <property type="protein sequence ID" value="BAC45411"/>
    <property type="gene ID" value="BAC45411"/>
</dbReference>
<dbReference type="KEGG" id="bja:blr0146"/>
<dbReference type="PANTHER" id="PTHR22726:SF1">
    <property type="entry name" value="METALLOENDOPEPTIDASE OMA1, MITOCHONDRIAL"/>
    <property type="match status" value="1"/>
</dbReference>
<evidence type="ECO:0000256" key="4">
    <source>
        <dbReference type="ARBA" id="ARBA00022801"/>
    </source>
</evidence>
<dbReference type="STRING" id="224911.AAV28_39995"/>
<dbReference type="GO" id="GO:0004222">
    <property type="term" value="F:metalloendopeptidase activity"/>
    <property type="evidence" value="ECO:0000318"/>
    <property type="project" value="GO_Central"/>
</dbReference>
<organism evidence="9 10">
    <name type="scientific">Bradyrhizobium diazoefficiens (strain JCM 10833 / BCRC 13528 / IAM 13628 / NBRC 14792 / USDA 110)</name>
    <dbReference type="NCBI Taxonomy" id="224911"/>
    <lineage>
        <taxon>Bacteria</taxon>
        <taxon>Pseudomonadati</taxon>
        <taxon>Pseudomonadota</taxon>
        <taxon>Alphaproteobacteria</taxon>
        <taxon>Hyphomicrobiales</taxon>
        <taxon>Nitrobacteraceae</taxon>
        <taxon>Bradyrhizobium</taxon>
    </lineage>
</organism>
<keyword evidence="3" id="KW-0479">Metal-binding</keyword>
<dbReference type="HOGENOM" id="CLU_513575_0_0_5"/>
<evidence type="ECO:0000313" key="9">
    <source>
        <dbReference type="EMBL" id="BAC45411.1"/>
    </source>
</evidence>
<dbReference type="PANTHER" id="PTHR22726">
    <property type="entry name" value="METALLOENDOPEPTIDASE OMA1"/>
    <property type="match status" value="1"/>
</dbReference>
<evidence type="ECO:0000256" key="7">
    <source>
        <dbReference type="SAM" id="MobiDB-lite"/>
    </source>
</evidence>
<accession>Q89Y09</accession>
<dbReference type="eggNOG" id="COG4784">
    <property type="taxonomic scope" value="Bacteria"/>
</dbReference>
<feature type="region of interest" description="Disordered" evidence="7">
    <location>
        <begin position="415"/>
        <end position="530"/>
    </location>
</feature>
<evidence type="ECO:0000259" key="8">
    <source>
        <dbReference type="Pfam" id="PF01435"/>
    </source>
</evidence>
<gene>
    <name evidence="9" type="ordered locus">blr0146</name>
</gene>
<feature type="domain" description="Peptidase M48" evidence="8">
    <location>
        <begin position="88"/>
        <end position="268"/>
    </location>
</feature>
<proteinExistence type="predicted"/>
<feature type="compositionally biased region" description="Basic and acidic residues" evidence="7">
    <location>
        <begin position="415"/>
        <end position="442"/>
    </location>
</feature>
<feature type="region of interest" description="Disordered" evidence="7">
    <location>
        <begin position="345"/>
        <end position="390"/>
    </location>
</feature>
<dbReference type="InParanoid" id="Q89Y09"/>
<keyword evidence="10" id="KW-1185">Reference proteome</keyword>
<dbReference type="OrthoDB" id="9810445at2"/>
<reference evidence="10" key="1">
    <citation type="journal article" date="2002" name="DNA Res.">
        <title>Complete genomic sequence of nitrogen-fixing symbiotic bacterium Bradyrhizobium japonicum USDA110.</title>
        <authorList>
            <person name="Kaneko T."/>
            <person name="Nakamura Y."/>
            <person name="Sato S."/>
            <person name="Minamisawa K."/>
            <person name="Uchiumi T."/>
            <person name="Sasamoto S."/>
            <person name="Watanabe A."/>
            <person name="Idesawa K."/>
            <person name="Iriguchi M."/>
            <person name="Kawashima K."/>
            <person name="Kohara M."/>
            <person name="Matsumoto M."/>
            <person name="Shimpo S."/>
            <person name="Tsuruoka H."/>
            <person name="Wada T."/>
            <person name="Yamada M."/>
            <person name="Tabata S."/>
        </authorList>
    </citation>
    <scope>NUCLEOTIDE SEQUENCE [LARGE SCALE GENOMIC DNA]</scope>
    <source>
        <strain evidence="10">JCM 10833 / BCRC 13528 / IAM 13628 / NBRC 14792 / USDA 110</strain>
    </source>
</reference>
<dbReference type="InterPro" id="IPR001915">
    <property type="entry name" value="Peptidase_M48"/>
</dbReference>
<evidence type="ECO:0000256" key="6">
    <source>
        <dbReference type="ARBA" id="ARBA00023049"/>
    </source>
</evidence>
<keyword evidence="4" id="KW-0378">Hydrolase</keyword>
<dbReference type="GO" id="GO:0046872">
    <property type="term" value="F:metal ion binding"/>
    <property type="evidence" value="ECO:0007669"/>
    <property type="project" value="UniProtKB-KW"/>
</dbReference>
<evidence type="ECO:0000256" key="3">
    <source>
        <dbReference type="ARBA" id="ARBA00022723"/>
    </source>
</evidence>
<feature type="region of interest" description="Disordered" evidence="7">
    <location>
        <begin position="47"/>
        <end position="66"/>
    </location>
</feature>
<keyword evidence="5" id="KW-0862">Zinc</keyword>
<evidence type="ECO:0000256" key="2">
    <source>
        <dbReference type="ARBA" id="ARBA00022670"/>
    </source>
</evidence>
<comment type="cofactor">
    <cofactor evidence="1">
        <name>Zn(2+)</name>
        <dbReference type="ChEBI" id="CHEBI:29105"/>
    </cofactor>
</comment>
<evidence type="ECO:0000256" key="5">
    <source>
        <dbReference type="ARBA" id="ARBA00022833"/>
    </source>
</evidence>
<dbReference type="GO" id="GO:0016020">
    <property type="term" value="C:membrane"/>
    <property type="evidence" value="ECO:0000318"/>
    <property type="project" value="GO_Central"/>
</dbReference>
<keyword evidence="2" id="KW-0645">Protease</keyword>
<feature type="compositionally biased region" description="Basic residues" evidence="7">
    <location>
        <begin position="375"/>
        <end position="390"/>
    </location>
</feature>
<dbReference type="Gene3D" id="3.30.2010.10">
    <property type="entry name" value="Metalloproteases ('zincins'), catalytic domain"/>
    <property type="match status" value="1"/>
</dbReference>
<name>Q89Y09_BRADU</name>
<keyword evidence="6" id="KW-0482">Metalloprotease</keyword>
<feature type="compositionally biased region" description="Basic residues" evidence="7">
    <location>
        <begin position="454"/>
        <end position="484"/>
    </location>
</feature>
<protein>
    <submittedName>
        <fullName evidence="9">Blr0146 protein</fullName>
    </submittedName>
</protein>
<feature type="compositionally biased region" description="Basic and acidic residues" evidence="7">
    <location>
        <begin position="486"/>
        <end position="497"/>
    </location>
</feature>
<dbReference type="InterPro" id="IPR051156">
    <property type="entry name" value="Mito/Outer_Membr_Metalloprot"/>
</dbReference>
<dbReference type="Pfam" id="PF01435">
    <property type="entry name" value="Peptidase_M48"/>
    <property type="match status" value="1"/>
</dbReference>
<dbReference type="CDD" id="cd07324">
    <property type="entry name" value="M48C_Oma1-like"/>
    <property type="match status" value="1"/>
</dbReference>
<evidence type="ECO:0000313" key="10">
    <source>
        <dbReference type="Proteomes" id="UP000002526"/>
    </source>
</evidence>
<dbReference type="AlphaFoldDB" id="Q89Y09"/>
<dbReference type="EMBL" id="BA000040">
    <property type="protein sequence ID" value="BAC45411.1"/>
    <property type="molecule type" value="Genomic_DNA"/>
</dbReference>
<sequence length="530" mass="58156">MNGVLEQHWTGEGRRLRAAPAVLCLLLGTALAGCGDMNRFQTAAAPPTVAMPKPKPAVAQTPATEKEHERILASYGGTYDDPRLESLVTKTVDRLVAASDRPDQGYRITILNSGAVNAFALPNGQLYVTRGLLALASDTSELSSVLSHEMAHVLSKHAAMREDQARQAAIVTRVVTDMSNDPDLTALALAKTKLTMASFSRNQEFEADGIGVGISARAHFDPYGAARFLSAMERNAELKAGKTSLDPRAQDFTSSHPATPERVQNAQTIARQYVAPEGGERDRESYLAAIDNLVYGEDPERGFCPRPAFPASEARLHLPGAGQFHARQHRAGGDRRARRRLAGDALRRGAGAGRAVARRLPQFGLDGRRREGVHGRHHHQRLPGRVRHRQGRPVAVQGLCAAFRQRRLPLHLRGTAEVDRERAQCARDRQLVPSPDPRRDPGRPPAAHQGDHRAARRHRGIALPPHGRRRSPRRALPRAQRPRSQRAGEGEGSREGRGGLTLREARVIPGRLARTRDLEPRRHCRRVGKA</sequence>
<dbReference type="Proteomes" id="UP000002526">
    <property type="component" value="Chromosome"/>
</dbReference>
<evidence type="ECO:0000256" key="1">
    <source>
        <dbReference type="ARBA" id="ARBA00001947"/>
    </source>
</evidence>
<dbReference type="GO" id="GO:0051603">
    <property type="term" value="P:proteolysis involved in protein catabolic process"/>
    <property type="evidence" value="ECO:0000318"/>
    <property type="project" value="GO_Central"/>
</dbReference>